<feature type="domain" description="MobA-like NTP transferase" evidence="9">
    <location>
        <begin position="9"/>
        <end position="148"/>
    </location>
</feature>
<dbReference type="EC" id="2.7.7.77" evidence="8"/>
<evidence type="ECO:0000256" key="7">
    <source>
        <dbReference type="ARBA" id="ARBA00023150"/>
    </source>
</evidence>
<comment type="similarity">
    <text evidence="8">Belongs to the MobA family.</text>
</comment>
<evidence type="ECO:0000256" key="3">
    <source>
        <dbReference type="ARBA" id="ARBA00022723"/>
    </source>
</evidence>
<dbReference type="InterPro" id="IPR013482">
    <property type="entry name" value="Molybde_CF_guanTrfase"/>
</dbReference>
<proteinExistence type="inferred from homology"/>
<dbReference type="CDD" id="cd02503">
    <property type="entry name" value="MobA"/>
    <property type="match status" value="1"/>
</dbReference>
<feature type="binding site" evidence="8">
    <location>
        <position position="99"/>
    </location>
    <ligand>
        <name>Mg(2+)</name>
        <dbReference type="ChEBI" id="CHEBI:18420"/>
    </ligand>
</feature>
<dbReference type="PANTHER" id="PTHR19136:SF81">
    <property type="entry name" value="MOLYBDENUM COFACTOR GUANYLYLTRANSFERASE"/>
    <property type="match status" value="1"/>
</dbReference>
<keyword evidence="3 8" id="KW-0479">Metal-binding</keyword>
<dbReference type="InterPro" id="IPR029044">
    <property type="entry name" value="Nucleotide-diphossugar_trans"/>
</dbReference>
<comment type="catalytic activity">
    <reaction evidence="8">
        <text>Mo-molybdopterin + GTP + H(+) = Mo-molybdopterin guanine dinucleotide + diphosphate</text>
        <dbReference type="Rhea" id="RHEA:34243"/>
        <dbReference type="ChEBI" id="CHEBI:15378"/>
        <dbReference type="ChEBI" id="CHEBI:33019"/>
        <dbReference type="ChEBI" id="CHEBI:37565"/>
        <dbReference type="ChEBI" id="CHEBI:71302"/>
        <dbReference type="ChEBI" id="CHEBI:71310"/>
        <dbReference type="EC" id="2.7.7.77"/>
    </reaction>
</comment>
<feature type="binding site" evidence="8">
    <location>
        <position position="99"/>
    </location>
    <ligand>
        <name>GTP</name>
        <dbReference type="ChEBI" id="CHEBI:37565"/>
    </ligand>
</feature>
<evidence type="ECO:0000259" key="9">
    <source>
        <dbReference type="Pfam" id="PF12804"/>
    </source>
</evidence>
<accession>A0A840IJM7</accession>
<keyword evidence="6 8" id="KW-0342">GTP-binding</keyword>
<dbReference type="GO" id="GO:0005737">
    <property type="term" value="C:cytoplasm"/>
    <property type="evidence" value="ECO:0007669"/>
    <property type="project" value="UniProtKB-SubCell"/>
</dbReference>
<keyword evidence="11" id="KW-1185">Reference proteome</keyword>
<feature type="binding site" evidence="8">
    <location>
        <begin position="12"/>
        <end position="14"/>
    </location>
    <ligand>
        <name>GTP</name>
        <dbReference type="ChEBI" id="CHEBI:37565"/>
    </ligand>
</feature>
<dbReference type="Pfam" id="PF12804">
    <property type="entry name" value="NTP_transf_3"/>
    <property type="match status" value="1"/>
</dbReference>
<dbReference type="GO" id="GO:0006777">
    <property type="term" value="P:Mo-molybdopterin cofactor biosynthetic process"/>
    <property type="evidence" value="ECO:0007669"/>
    <property type="project" value="UniProtKB-KW"/>
</dbReference>
<keyword evidence="10" id="KW-0548">Nucleotidyltransferase</keyword>
<evidence type="ECO:0000256" key="5">
    <source>
        <dbReference type="ARBA" id="ARBA00022842"/>
    </source>
</evidence>
<evidence type="ECO:0000256" key="8">
    <source>
        <dbReference type="HAMAP-Rule" id="MF_00316"/>
    </source>
</evidence>
<comment type="cofactor">
    <cofactor evidence="8">
        <name>Mg(2+)</name>
        <dbReference type="ChEBI" id="CHEBI:18420"/>
    </cofactor>
</comment>
<dbReference type="GO" id="GO:0046872">
    <property type="term" value="F:metal ion binding"/>
    <property type="evidence" value="ECO:0007669"/>
    <property type="project" value="UniProtKB-KW"/>
</dbReference>
<comment type="domain">
    <text evidence="8">The N-terminal domain determines nucleotide recognition and specific binding, while the C-terminal domain determines the specific binding to the target protein.</text>
</comment>
<dbReference type="EMBL" id="JACHNU010000006">
    <property type="protein sequence ID" value="MBB4664150.1"/>
    <property type="molecule type" value="Genomic_DNA"/>
</dbReference>
<comment type="function">
    <text evidence="8">Transfers a GMP moiety from GTP to Mo-molybdopterin (Mo-MPT) cofactor (Moco or molybdenum cofactor) to form Mo-molybdopterin guanine dinucleotide (Mo-MGD) cofactor.</text>
</comment>
<dbReference type="HAMAP" id="MF_00316">
    <property type="entry name" value="MobA"/>
    <property type="match status" value="1"/>
</dbReference>
<keyword evidence="5 8" id="KW-0460">Magnesium</keyword>
<dbReference type="SUPFAM" id="SSF53448">
    <property type="entry name" value="Nucleotide-diphospho-sugar transferases"/>
    <property type="match status" value="1"/>
</dbReference>
<dbReference type="InterPro" id="IPR025877">
    <property type="entry name" value="MobA-like_NTP_Trfase"/>
</dbReference>
<sequence length="201" mass="21062">MGQENAPIGVVLAGGRGRRIGGGKATVELHGRPLLSYPVEVLRAALGEVAVVAKADTELPPLPDVPIWIEPDEPRHPLAGIVHALAAAEERPVLVAAGDLPFLTAELVGRLARADAHGRPAVVPRAGGRLQPLLARYERAAAAPLAAALRRPDGALTDAVEALAPKVVEVADERAFFNVNLPEDLLTAAALMDRPDDRASR</sequence>
<evidence type="ECO:0000256" key="2">
    <source>
        <dbReference type="ARBA" id="ARBA00022679"/>
    </source>
</evidence>
<dbReference type="AlphaFoldDB" id="A0A840IJM7"/>
<organism evidence="10 11">
    <name type="scientific">Conexibacter arvalis</name>
    <dbReference type="NCBI Taxonomy" id="912552"/>
    <lineage>
        <taxon>Bacteria</taxon>
        <taxon>Bacillati</taxon>
        <taxon>Actinomycetota</taxon>
        <taxon>Thermoleophilia</taxon>
        <taxon>Solirubrobacterales</taxon>
        <taxon>Conexibacteraceae</taxon>
        <taxon>Conexibacter</taxon>
    </lineage>
</organism>
<name>A0A840IJM7_9ACTN</name>
<dbReference type="GO" id="GO:0061603">
    <property type="term" value="F:molybdenum cofactor guanylyltransferase activity"/>
    <property type="evidence" value="ECO:0007669"/>
    <property type="project" value="UniProtKB-EC"/>
</dbReference>
<evidence type="ECO:0000313" key="11">
    <source>
        <dbReference type="Proteomes" id="UP000585272"/>
    </source>
</evidence>
<keyword evidence="7 8" id="KW-0501">Molybdenum cofactor biosynthesis</keyword>
<evidence type="ECO:0000256" key="6">
    <source>
        <dbReference type="ARBA" id="ARBA00023134"/>
    </source>
</evidence>
<dbReference type="RefSeq" id="WP_183343939.1">
    <property type="nucleotide sequence ID" value="NZ_JACHNU010000006.1"/>
</dbReference>
<keyword evidence="2 8" id="KW-0808">Transferase</keyword>
<evidence type="ECO:0000256" key="4">
    <source>
        <dbReference type="ARBA" id="ARBA00022741"/>
    </source>
</evidence>
<protein>
    <recommendedName>
        <fullName evidence="8">Probable molybdenum cofactor guanylyltransferase</fullName>
        <shortName evidence="8">MoCo guanylyltransferase</shortName>
        <ecNumber evidence="8">2.7.7.77</ecNumber>
    </recommendedName>
    <alternativeName>
        <fullName evidence="8">GTP:molybdopterin guanylyltransferase</fullName>
    </alternativeName>
    <alternativeName>
        <fullName evidence="8">Mo-MPT guanylyltransferase</fullName>
    </alternativeName>
    <alternativeName>
        <fullName evidence="8">Molybdopterin guanylyltransferase</fullName>
    </alternativeName>
    <alternativeName>
        <fullName evidence="8">Molybdopterin-guanine dinucleotide synthase</fullName>
        <shortName evidence="8">MGD synthase</shortName>
    </alternativeName>
</protein>
<keyword evidence="1 8" id="KW-0963">Cytoplasm</keyword>
<evidence type="ECO:0000313" key="10">
    <source>
        <dbReference type="EMBL" id="MBB4664150.1"/>
    </source>
</evidence>
<dbReference type="GO" id="GO:0005525">
    <property type="term" value="F:GTP binding"/>
    <property type="evidence" value="ECO:0007669"/>
    <property type="project" value="UniProtKB-UniRule"/>
</dbReference>
<comment type="caution">
    <text evidence="10">The sequence shown here is derived from an EMBL/GenBank/DDBJ whole genome shotgun (WGS) entry which is preliminary data.</text>
</comment>
<comment type="caution">
    <text evidence="8">Lacks conserved residue(s) required for the propagation of feature annotation.</text>
</comment>
<comment type="subcellular location">
    <subcellularLocation>
        <location evidence="8">Cytoplasm</location>
    </subcellularLocation>
</comment>
<dbReference type="PANTHER" id="PTHR19136">
    <property type="entry name" value="MOLYBDENUM COFACTOR GUANYLYLTRANSFERASE"/>
    <property type="match status" value="1"/>
</dbReference>
<gene>
    <name evidence="8" type="primary">mobA</name>
    <name evidence="10" type="ORF">BDZ31_003753</name>
</gene>
<feature type="binding site" evidence="8">
    <location>
        <position position="24"/>
    </location>
    <ligand>
        <name>GTP</name>
        <dbReference type="ChEBI" id="CHEBI:37565"/>
    </ligand>
</feature>
<dbReference type="Proteomes" id="UP000585272">
    <property type="component" value="Unassembled WGS sequence"/>
</dbReference>
<reference evidence="10 11" key="1">
    <citation type="submission" date="2020-08" db="EMBL/GenBank/DDBJ databases">
        <title>Genomic Encyclopedia of Archaeal and Bacterial Type Strains, Phase II (KMG-II): from individual species to whole genera.</title>
        <authorList>
            <person name="Goeker M."/>
        </authorList>
    </citation>
    <scope>NUCLEOTIDE SEQUENCE [LARGE SCALE GENOMIC DNA]</scope>
    <source>
        <strain evidence="10 11">DSM 23288</strain>
    </source>
</reference>
<dbReference type="Gene3D" id="3.90.550.10">
    <property type="entry name" value="Spore Coat Polysaccharide Biosynthesis Protein SpsA, Chain A"/>
    <property type="match status" value="1"/>
</dbReference>
<keyword evidence="4 8" id="KW-0547">Nucleotide-binding</keyword>
<evidence type="ECO:0000256" key="1">
    <source>
        <dbReference type="ARBA" id="ARBA00022490"/>
    </source>
</evidence>